<name>A0A1R0GY86_9FUNG</name>
<evidence type="ECO:0000256" key="3">
    <source>
        <dbReference type="ARBA" id="ARBA00022833"/>
    </source>
</evidence>
<reference evidence="7 8" key="1">
    <citation type="journal article" date="2016" name="Mol. Biol. Evol.">
        <title>Genome-Wide Survey of Gut Fungi (Harpellales) Reveals the First Horizontally Transferred Ubiquitin Gene from a Mosquito Host.</title>
        <authorList>
            <person name="Wang Y."/>
            <person name="White M.M."/>
            <person name="Kvist S."/>
            <person name="Moncalvo J.M."/>
        </authorList>
    </citation>
    <scope>NUCLEOTIDE SEQUENCE [LARGE SCALE GENOMIC DNA]</scope>
    <source>
        <strain evidence="7 8">ALG-7-W6</strain>
    </source>
</reference>
<dbReference type="AlphaFoldDB" id="A0A1R0GY86"/>
<sequence>MITHPKTLTPSQLQNFPVIQFSTYIKPNRPHGENRSGNTELSGKDDVEVIDGRGGDDTSLGGGTDCPVCFDAVEGNDNIRQIPCRHIFHRDCLDVWLTTRSGFCPTCRYDLRPPENTEKCCSPSPHRIEVYPQTIQIIVSR</sequence>
<dbReference type="GO" id="GO:0061630">
    <property type="term" value="F:ubiquitin protein ligase activity"/>
    <property type="evidence" value="ECO:0007669"/>
    <property type="project" value="TreeGrafter"/>
</dbReference>
<evidence type="ECO:0000256" key="1">
    <source>
        <dbReference type="ARBA" id="ARBA00022723"/>
    </source>
</evidence>
<organism evidence="7 8">
    <name type="scientific">Smittium mucronatum</name>
    <dbReference type="NCBI Taxonomy" id="133383"/>
    <lineage>
        <taxon>Eukaryota</taxon>
        <taxon>Fungi</taxon>
        <taxon>Fungi incertae sedis</taxon>
        <taxon>Zoopagomycota</taxon>
        <taxon>Kickxellomycotina</taxon>
        <taxon>Harpellomycetes</taxon>
        <taxon>Harpellales</taxon>
        <taxon>Legeriomycetaceae</taxon>
        <taxon>Smittium</taxon>
    </lineage>
</organism>
<keyword evidence="2 4" id="KW-0863">Zinc-finger</keyword>
<dbReference type="PANTHER" id="PTHR45969">
    <property type="entry name" value="RING ZINC FINGER PROTEIN-RELATED"/>
    <property type="match status" value="1"/>
</dbReference>
<dbReference type="PROSITE" id="PS50089">
    <property type="entry name" value="ZF_RING_2"/>
    <property type="match status" value="1"/>
</dbReference>
<dbReference type="InterPro" id="IPR001841">
    <property type="entry name" value="Znf_RING"/>
</dbReference>
<dbReference type="Pfam" id="PF13639">
    <property type="entry name" value="zf-RING_2"/>
    <property type="match status" value="1"/>
</dbReference>
<evidence type="ECO:0000259" key="6">
    <source>
        <dbReference type="PROSITE" id="PS50089"/>
    </source>
</evidence>
<comment type="caution">
    <text evidence="7">The sequence shown here is derived from an EMBL/GenBank/DDBJ whole genome shotgun (WGS) entry which is preliminary data.</text>
</comment>
<dbReference type="PANTHER" id="PTHR45969:SF69">
    <property type="entry name" value="FINGER DOMAIN PROTEIN, PUTATIVE (AFU_ORTHOLOGUE AFUA_3G12190)-RELATED"/>
    <property type="match status" value="1"/>
</dbReference>
<evidence type="ECO:0000256" key="4">
    <source>
        <dbReference type="PROSITE-ProRule" id="PRU00175"/>
    </source>
</evidence>
<proteinExistence type="predicted"/>
<dbReference type="SMART" id="SM00184">
    <property type="entry name" value="RING"/>
    <property type="match status" value="1"/>
</dbReference>
<feature type="domain" description="RING-type" evidence="6">
    <location>
        <begin position="66"/>
        <end position="108"/>
    </location>
</feature>
<accession>A0A1R0GY86</accession>
<keyword evidence="3" id="KW-0862">Zinc</keyword>
<dbReference type="SMART" id="SM00744">
    <property type="entry name" value="RINGv"/>
    <property type="match status" value="1"/>
</dbReference>
<keyword evidence="8" id="KW-1185">Reference proteome</keyword>
<dbReference type="Gene3D" id="3.30.40.10">
    <property type="entry name" value="Zinc/RING finger domain, C3HC4 (zinc finger)"/>
    <property type="match status" value="1"/>
</dbReference>
<gene>
    <name evidence="7" type="ORF">AYI68_g4027</name>
</gene>
<dbReference type="InterPro" id="IPR013083">
    <property type="entry name" value="Znf_RING/FYVE/PHD"/>
</dbReference>
<evidence type="ECO:0000313" key="8">
    <source>
        <dbReference type="Proteomes" id="UP000187455"/>
    </source>
</evidence>
<dbReference type="OrthoDB" id="8062037at2759"/>
<dbReference type="InterPro" id="IPR011016">
    <property type="entry name" value="Znf_RING-CH"/>
</dbReference>
<keyword evidence="1" id="KW-0479">Metal-binding</keyword>
<evidence type="ECO:0000313" key="7">
    <source>
        <dbReference type="EMBL" id="OLY81861.1"/>
    </source>
</evidence>
<dbReference type="GO" id="GO:0016567">
    <property type="term" value="P:protein ubiquitination"/>
    <property type="evidence" value="ECO:0007669"/>
    <property type="project" value="TreeGrafter"/>
</dbReference>
<dbReference type="Proteomes" id="UP000187455">
    <property type="component" value="Unassembled WGS sequence"/>
</dbReference>
<dbReference type="GO" id="GO:0008270">
    <property type="term" value="F:zinc ion binding"/>
    <property type="evidence" value="ECO:0007669"/>
    <property type="project" value="UniProtKB-KW"/>
</dbReference>
<dbReference type="STRING" id="133383.A0A1R0GY86"/>
<evidence type="ECO:0000256" key="5">
    <source>
        <dbReference type="SAM" id="MobiDB-lite"/>
    </source>
</evidence>
<evidence type="ECO:0000256" key="2">
    <source>
        <dbReference type="ARBA" id="ARBA00022771"/>
    </source>
</evidence>
<dbReference type="SUPFAM" id="SSF57850">
    <property type="entry name" value="RING/U-box"/>
    <property type="match status" value="1"/>
</dbReference>
<feature type="region of interest" description="Disordered" evidence="5">
    <location>
        <begin position="25"/>
        <end position="47"/>
    </location>
</feature>
<dbReference type="EMBL" id="LSSL01002107">
    <property type="protein sequence ID" value="OLY81861.1"/>
    <property type="molecule type" value="Genomic_DNA"/>
</dbReference>
<protein>
    <submittedName>
        <fullName evidence="7">E3 ubiquitin-protein ligase ATL41</fullName>
    </submittedName>
</protein>